<dbReference type="Gene3D" id="2.40.50.90">
    <property type="match status" value="1"/>
</dbReference>
<evidence type="ECO:0000313" key="2">
    <source>
        <dbReference type="EMBL" id="KJU84081.1"/>
    </source>
</evidence>
<dbReference type="Pfam" id="PF00565">
    <property type="entry name" value="SNase"/>
    <property type="match status" value="1"/>
</dbReference>
<protein>
    <submittedName>
        <fullName evidence="2">DNA methylase N-4/N-6 domain-containing protein</fullName>
    </submittedName>
</protein>
<proteinExistence type="predicted"/>
<reference evidence="2 3" key="1">
    <citation type="submission" date="2015-02" db="EMBL/GenBank/DDBJ databases">
        <title>Single-cell genomics of uncultivated deep-branching MTB reveals a conserved set of magnetosome genes.</title>
        <authorList>
            <person name="Kolinko S."/>
            <person name="Richter M."/>
            <person name="Glockner F.O."/>
            <person name="Brachmann A."/>
            <person name="Schuler D."/>
        </authorList>
    </citation>
    <scope>NUCLEOTIDE SEQUENCE [LARGE SCALE GENOMIC DNA]</scope>
    <source>
        <strain evidence="2">TM-1</strain>
    </source>
</reference>
<dbReference type="EMBL" id="LACI01001630">
    <property type="protein sequence ID" value="KJU84081.1"/>
    <property type="molecule type" value="Genomic_DNA"/>
</dbReference>
<feature type="domain" description="TNase-like" evidence="1">
    <location>
        <begin position="78"/>
        <end position="140"/>
    </location>
</feature>
<dbReference type="GO" id="GO:0032259">
    <property type="term" value="P:methylation"/>
    <property type="evidence" value="ECO:0007669"/>
    <property type="project" value="UniProtKB-KW"/>
</dbReference>
<dbReference type="InterPro" id="IPR016071">
    <property type="entry name" value="Staphylococal_nuclease_OB-fold"/>
</dbReference>
<name>A0A0F3GQA2_9BACT</name>
<dbReference type="Proteomes" id="UP000033423">
    <property type="component" value="Unassembled WGS sequence"/>
</dbReference>
<dbReference type="GO" id="GO:0008168">
    <property type="term" value="F:methyltransferase activity"/>
    <property type="evidence" value="ECO:0007669"/>
    <property type="project" value="UniProtKB-KW"/>
</dbReference>
<keyword evidence="3" id="KW-1185">Reference proteome</keyword>
<keyword evidence="2" id="KW-0489">Methyltransferase</keyword>
<evidence type="ECO:0000313" key="3">
    <source>
        <dbReference type="Proteomes" id="UP000033423"/>
    </source>
</evidence>
<dbReference type="SUPFAM" id="SSF50199">
    <property type="entry name" value="Staphylococcal nuclease"/>
    <property type="match status" value="1"/>
</dbReference>
<keyword evidence="2" id="KW-0808">Transferase</keyword>
<organism evidence="2 3">
    <name type="scientific">Candidatus Magnetobacterium bavaricum</name>
    <dbReference type="NCBI Taxonomy" id="29290"/>
    <lineage>
        <taxon>Bacteria</taxon>
        <taxon>Pseudomonadati</taxon>
        <taxon>Nitrospirota</taxon>
        <taxon>Thermodesulfovibrionia</taxon>
        <taxon>Thermodesulfovibrionales</taxon>
        <taxon>Candidatus Magnetobacteriaceae</taxon>
        <taxon>Candidatus Magnetobacterium</taxon>
    </lineage>
</organism>
<evidence type="ECO:0000259" key="1">
    <source>
        <dbReference type="Pfam" id="PF00565"/>
    </source>
</evidence>
<dbReference type="InterPro" id="IPR035437">
    <property type="entry name" value="SNase_OB-fold_sf"/>
</dbReference>
<accession>A0A0F3GQA2</accession>
<comment type="caution">
    <text evidence="2">The sequence shown here is derived from an EMBL/GenBank/DDBJ whole genome shotgun (WGS) entry which is preliminary data.</text>
</comment>
<gene>
    <name evidence="2" type="ORF">MBAV_003726</name>
</gene>
<sequence>MNDIVKDDYNKGIEKLPYIFKDPHKLDKKINPKNLQFGSKIDKYSSNREIYYSVEEIISPELVKLNNDLVVRLIGIKEKKSNSGQAIKFLIEKTKGQKVFMKFDHQKYDDQNNLLCYLYLRNKTFINAHIIKEGLVDVDIVSDFKYRGKFLKLGSQNV</sequence>
<dbReference type="AlphaFoldDB" id="A0A0F3GQA2"/>